<dbReference type="AlphaFoldDB" id="A0A847RZ32"/>
<accession>A0A847RZ32</accession>
<reference evidence="1 2" key="1">
    <citation type="submission" date="2020-04" db="EMBL/GenBank/DDBJ databases">
        <authorList>
            <person name="Yin C."/>
        </authorList>
    </citation>
    <scope>NUCLEOTIDE SEQUENCE [LARGE SCALE GENOMIC DNA]</scope>
    <source>
        <strain evidence="1 2">Ae27</strain>
    </source>
</reference>
<sequence>MINTDQDTVSLEIWHKRFNLDGKDNLAQLPSLKAIYAVFGIVDKDPVNCRFVGEAEHLGNALRYLFENADDNGLKTFLQGPWIKVLKYRPMPDSTREEREQAVMEWKAKYVPGVDENGEYPGYGH</sequence>
<name>A0A847RZ32_9BACT</name>
<protein>
    <submittedName>
        <fullName evidence="1">Uncharacterized protein</fullName>
    </submittedName>
</protein>
<gene>
    <name evidence="1" type="ORF">HGH92_27270</name>
</gene>
<evidence type="ECO:0000313" key="1">
    <source>
        <dbReference type="EMBL" id="NLR68036.1"/>
    </source>
</evidence>
<keyword evidence="2" id="KW-1185">Reference proteome</keyword>
<comment type="caution">
    <text evidence="1">The sequence shown here is derived from an EMBL/GenBank/DDBJ whole genome shotgun (WGS) entry which is preliminary data.</text>
</comment>
<dbReference type="RefSeq" id="WP_168873975.1">
    <property type="nucleotide sequence ID" value="NZ_JABAIA010000003.1"/>
</dbReference>
<organism evidence="1 2">
    <name type="scientific">Chitinophaga varians</name>
    <dbReference type="NCBI Taxonomy" id="2202339"/>
    <lineage>
        <taxon>Bacteria</taxon>
        <taxon>Pseudomonadati</taxon>
        <taxon>Bacteroidota</taxon>
        <taxon>Chitinophagia</taxon>
        <taxon>Chitinophagales</taxon>
        <taxon>Chitinophagaceae</taxon>
        <taxon>Chitinophaga</taxon>
    </lineage>
</organism>
<proteinExistence type="predicted"/>
<dbReference type="EMBL" id="JABAIA010000003">
    <property type="protein sequence ID" value="NLR68036.1"/>
    <property type="molecule type" value="Genomic_DNA"/>
</dbReference>
<dbReference type="Proteomes" id="UP000570474">
    <property type="component" value="Unassembled WGS sequence"/>
</dbReference>
<evidence type="ECO:0000313" key="2">
    <source>
        <dbReference type="Proteomes" id="UP000570474"/>
    </source>
</evidence>